<keyword evidence="9" id="KW-0496">Mitochondrion</keyword>
<dbReference type="AlphaFoldDB" id="A0A7J6UH16"/>
<evidence type="ECO:0000313" key="12">
    <source>
        <dbReference type="Proteomes" id="UP000574390"/>
    </source>
</evidence>
<evidence type="ECO:0000256" key="9">
    <source>
        <dbReference type="ARBA" id="ARBA00023128"/>
    </source>
</evidence>
<keyword evidence="8" id="KW-0411">Iron-sulfur</keyword>
<evidence type="ECO:0000256" key="7">
    <source>
        <dbReference type="ARBA" id="ARBA00023004"/>
    </source>
</evidence>
<evidence type="ECO:0000256" key="2">
    <source>
        <dbReference type="ARBA" id="ARBA00004496"/>
    </source>
</evidence>
<feature type="domain" description="Anamorsin C-terminal" evidence="10">
    <location>
        <begin position="139"/>
        <end position="191"/>
    </location>
</feature>
<evidence type="ECO:0000256" key="8">
    <source>
        <dbReference type="ARBA" id="ARBA00023014"/>
    </source>
</evidence>
<dbReference type="InterPro" id="IPR007785">
    <property type="entry name" value="Anamorsin"/>
</dbReference>
<dbReference type="Proteomes" id="UP000574390">
    <property type="component" value="Unassembled WGS sequence"/>
</dbReference>
<dbReference type="InterPro" id="IPR046408">
    <property type="entry name" value="CIAPIN1"/>
</dbReference>
<dbReference type="GO" id="GO:0005737">
    <property type="term" value="C:cytoplasm"/>
    <property type="evidence" value="ECO:0007669"/>
    <property type="project" value="UniProtKB-SubCell"/>
</dbReference>
<keyword evidence="7" id="KW-0408">Iron</keyword>
<evidence type="ECO:0000256" key="6">
    <source>
        <dbReference type="ARBA" id="ARBA00022723"/>
    </source>
</evidence>
<evidence type="ECO:0000259" key="10">
    <source>
        <dbReference type="Pfam" id="PF05093"/>
    </source>
</evidence>
<dbReference type="GO" id="GO:0016226">
    <property type="term" value="P:iron-sulfur cluster assembly"/>
    <property type="evidence" value="ECO:0007669"/>
    <property type="project" value="InterPro"/>
</dbReference>
<comment type="similarity">
    <text evidence="3">Belongs to the anamorsin family.</text>
</comment>
<evidence type="ECO:0000256" key="4">
    <source>
        <dbReference type="ARBA" id="ARBA00022485"/>
    </source>
</evidence>
<feature type="non-terminal residue" evidence="11">
    <location>
        <position position="1"/>
    </location>
</feature>
<comment type="cofactor">
    <cofactor evidence="1">
        <name>[4Fe-4S] cluster</name>
        <dbReference type="ChEBI" id="CHEBI:49883"/>
    </cofactor>
</comment>
<dbReference type="EMBL" id="JABANM010000121">
    <property type="protein sequence ID" value="KAF4756514.1"/>
    <property type="molecule type" value="Genomic_DNA"/>
</dbReference>
<reference evidence="11 12" key="1">
    <citation type="submission" date="2020-04" db="EMBL/GenBank/DDBJ databases">
        <title>Perkinsus olseni comparative genomics.</title>
        <authorList>
            <person name="Bogema D.R."/>
        </authorList>
    </citation>
    <scope>NUCLEOTIDE SEQUENCE [LARGE SCALE GENOMIC DNA]</scope>
    <source>
        <strain evidence="11">ATCC PRA-205</strain>
    </source>
</reference>
<evidence type="ECO:0000256" key="5">
    <source>
        <dbReference type="ARBA" id="ARBA00022490"/>
    </source>
</evidence>
<comment type="subcellular location">
    <subcellularLocation>
        <location evidence="2">Cytoplasm</location>
    </subcellularLocation>
</comment>
<organism evidence="11 12">
    <name type="scientific">Perkinsus olseni</name>
    <name type="common">Perkinsus atlanticus</name>
    <dbReference type="NCBI Taxonomy" id="32597"/>
    <lineage>
        <taxon>Eukaryota</taxon>
        <taxon>Sar</taxon>
        <taxon>Alveolata</taxon>
        <taxon>Perkinsozoa</taxon>
        <taxon>Perkinsea</taxon>
        <taxon>Perkinsida</taxon>
        <taxon>Perkinsidae</taxon>
        <taxon>Perkinsus</taxon>
    </lineage>
</organism>
<name>A0A7J6UH16_PEROL</name>
<evidence type="ECO:0000256" key="3">
    <source>
        <dbReference type="ARBA" id="ARBA00008169"/>
    </source>
</evidence>
<dbReference type="PANTHER" id="PTHR13273">
    <property type="entry name" value="ANAMORSIN"/>
    <property type="match status" value="1"/>
</dbReference>
<dbReference type="PANTHER" id="PTHR13273:SF14">
    <property type="entry name" value="ANAMORSIN"/>
    <property type="match status" value="1"/>
</dbReference>
<keyword evidence="5" id="KW-0963">Cytoplasm</keyword>
<comment type="caution">
    <text evidence="11">The sequence shown here is derived from an EMBL/GenBank/DDBJ whole genome shotgun (WGS) entry which is preliminary data.</text>
</comment>
<sequence>QADLTMPEHLTEFPRLAFDQIVLFAEDDKIKVDYYFLSKVAALLKPAGVVNIFILNPDEKLDLSMETVFAGFTGGREITSPKTGAFVHYACRKPGTPSVTFTFEMAQSSLCGKSLLEDDDDEYLEPVPETVGGGKDSCDNKPRACKNCTCGRAELEAKVGAEEAKKRMEEAKKGEVKSSCGNCYLGDAFRDSQLNADGSE</sequence>
<evidence type="ECO:0000313" key="11">
    <source>
        <dbReference type="EMBL" id="KAF4756514.1"/>
    </source>
</evidence>
<gene>
    <name evidence="11" type="primary">DRE2_1</name>
    <name evidence="11" type="ORF">FOZ62_004383</name>
</gene>
<keyword evidence="6" id="KW-0479">Metal-binding</keyword>
<dbReference type="GO" id="GO:0051539">
    <property type="term" value="F:4 iron, 4 sulfur cluster binding"/>
    <property type="evidence" value="ECO:0007669"/>
    <property type="project" value="UniProtKB-KW"/>
</dbReference>
<protein>
    <submittedName>
        <fullName evidence="11">Electron carrier</fullName>
    </submittedName>
</protein>
<dbReference type="GO" id="GO:0046872">
    <property type="term" value="F:metal ion binding"/>
    <property type="evidence" value="ECO:0007669"/>
    <property type="project" value="UniProtKB-KW"/>
</dbReference>
<proteinExistence type="inferred from homology"/>
<dbReference type="Pfam" id="PF05093">
    <property type="entry name" value="CIAPIN1"/>
    <property type="match status" value="1"/>
</dbReference>
<keyword evidence="4" id="KW-0004">4Fe-4S</keyword>
<evidence type="ECO:0000256" key="1">
    <source>
        <dbReference type="ARBA" id="ARBA00001966"/>
    </source>
</evidence>
<accession>A0A7J6UH16</accession>